<evidence type="ECO:0000313" key="1">
    <source>
        <dbReference type="EnsemblProtists" id="PYU1_T001367"/>
    </source>
</evidence>
<proteinExistence type="predicted"/>
<evidence type="ECO:0000313" key="2">
    <source>
        <dbReference type="Proteomes" id="UP000019132"/>
    </source>
</evidence>
<dbReference type="AlphaFoldDB" id="K3W8S6"/>
<keyword evidence="2" id="KW-1185">Reference proteome</keyword>
<dbReference type="VEuPathDB" id="FungiDB:PYU1_G001367"/>
<dbReference type="Proteomes" id="UP000019132">
    <property type="component" value="Unassembled WGS sequence"/>
</dbReference>
<sequence>MNLVLELEAEQTATLEEALAFIDSFIDDSSGADRNNDGQSTDLDRSRFSRVLPQTWPPLPLASAAESAIREIRRSQNSGTPSAALDLAVAEFRKLEQSEALNRKLHHALAKQAIVKKKFTDFLQKEMGKLDLDFVLDMPTPEANITRLQTNQPLPPFSDLLIDQFITKTVSTRKFIAK</sequence>
<dbReference type="EMBL" id="GL376626">
    <property type="status" value="NOT_ANNOTATED_CDS"/>
    <property type="molecule type" value="Genomic_DNA"/>
</dbReference>
<reference evidence="1" key="3">
    <citation type="submission" date="2015-02" db="UniProtKB">
        <authorList>
            <consortium name="EnsemblProtists"/>
        </authorList>
    </citation>
    <scope>IDENTIFICATION</scope>
    <source>
        <strain evidence="1">DAOM BR144</strain>
    </source>
</reference>
<dbReference type="EnsemblProtists" id="PYU1_T001367">
    <property type="protein sequence ID" value="PYU1_T001367"/>
    <property type="gene ID" value="PYU1_G001367"/>
</dbReference>
<organism evidence="1 2">
    <name type="scientific">Globisporangium ultimum (strain ATCC 200006 / CBS 805.95 / DAOM BR144)</name>
    <name type="common">Pythium ultimum</name>
    <dbReference type="NCBI Taxonomy" id="431595"/>
    <lineage>
        <taxon>Eukaryota</taxon>
        <taxon>Sar</taxon>
        <taxon>Stramenopiles</taxon>
        <taxon>Oomycota</taxon>
        <taxon>Peronosporomycetes</taxon>
        <taxon>Pythiales</taxon>
        <taxon>Pythiaceae</taxon>
        <taxon>Globisporangium</taxon>
    </lineage>
</organism>
<protein>
    <submittedName>
        <fullName evidence="1">Uncharacterized protein</fullName>
    </submittedName>
</protein>
<dbReference type="HOGENOM" id="CLU_1513524_0_0_1"/>
<accession>K3W8S6</accession>
<reference evidence="2" key="1">
    <citation type="journal article" date="2010" name="Genome Biol.">
        <title>Genome sequence of the necrotrophic plant pathogen Pythium ultimum reveals original pathogenicity mechanisms and effector repertoire.</title>
        <authorList>
            <person name="Levesque C.A."/>
            <person name="Brouwer H."/>
            <person name="Cano L."/>
            <person name="Hamilton J.P."/>
            <person name="Holt C."/>
            <person name="Huitema E."/>
            <person name="Raffaele S."/>
            <person name="Robideau G.P."/>
            <person name="Thines M."/>
            <person name="Win J."/>
            <person name="Zerillo M.M."/>
            <person name="Beakes G.W."/>
            <person name="Boore J.L."/>
            <person name="Busam D."/>
            <person name="Dumas B."/>
            <person name="Ferriera S."/>
            <person name="Fuerstenberg S.I."/>
            <person name="Gachon C.M."/>
            <person name="Gaulin E."/>
            <person name="Govers F."/>
            <person name="Grenville-Briggs L."/>
            <person name="Horner N."/>
            <person name="Hostetler J."/>
            <person name="Jiang R.H."/>
            <person name="Johnson J."/>
            <person name="Krajaejun T."/>
            <person name="Lin H."/>
            <person name="Meijer H.J."/>
            <person name="Moore B."/>
            <person name="Morris P."/>
            <person name="Phuntmart V."/>
            <person name="Puiu D."/>
            <person name="Shetty J."/>
            <person name="Stajich J.E."/>
            <person name="Tripathy S."/>
            <person name="Wawra S."/>
            <person name="van West P."/>
            <person name="Whitty B.R."/>
            <person name="Coutinho P.M."/>
            <person name="Henrissat B."/>
            <person name="Martin F."/>
            <person name="Thomas P.D."/>
            <person name="Tyler B.M."/>
            <person name="De Vries R.P."/>
            <person name="Kamoun S."/>
            <person name="Yandell M."/>
            <person name="Tisserat N."/>
            <person name="Buell C.R."/>
        </authorList>
    </citation>
    <scope>NUCLEOTIDE SEQUENCE</scope>
    <source>
        <strain evidence="2">DAOM:BR144</strain>
    </source>
</reference>
<reference evidence="2" key="2">
    <citation type="submission" date="2010-04" db="EMBL/GenBank/DDBJ databases">
        <authorList>
            <person name="Buell R."/>
            <person name="Hamilton J."/>
            <person name="Hostetler J."/>
        </authorList>
    </citation>
    <scope>NUCLEOTIDE SEQUENCE [LARGE SCALE GENOMIC DNA]</scope>
    <source>
        <strain evidence="2">DAOM:BR144</strain>
    </source>
</reference>
<dbReference type="InParanoid" id="K3W8S6"/>
<name>K3W8S6_GLOUD</name>